<name>A0A1F5P236_9BACT</name>
<feature type="transmembrane region" description="Helical" evidence="1">
    <location>
        <begin position="20"/>
        <end position="46"/>
    </location>
</feature>
<keyword evidence="1" id="KW-0812">Transmembrane</keyword>
<protein>
    <submittedName>
        <fullName evidence="2">Uncharacterized protein</fullName>
    </submittedName>
</protein>
<gene>
    <name evidence="2" type="ORF">A2846_00850</name>
</gene>
<organism evidence="2 3">
    <name type="scientific">Candidatus Doudnabacteria bacterium RIFCSPHIGHO2_01_FULL_49_9</name>
    <dbReference type="NCBI Taxonomy" id="1817827"/>
    <lineage>
        <taxon>Bacteria</taxon>
        <taxon>Candidatus Doudnaibacteriota</taxon>
    </lineage>
</organism>
<evidence type="ECO:0000256" key="1">
    <source>
        <dbReference type="SAM" id="Phobius"/>
    </source>
</evidence>
<dbReference type="EMBL" id="MFEN01000033">
    <property type="protein sequence ID" value="OGE83923.1"/>
    <property type="molecule type" value="Genomic_DNA"/>
</dbReference>
<sequence length="151" mass="16489">MDLTNKLRSYKLQASQRGQLLLEVLMGIAVSAVIVSLGASLAYVGLRANKTSSERDVALGLAEEAFESVRSAAFENWATVYAFSKGSGNLYYPVKDADVGNSYKWISHPISGTTWSTTQMNAVSALSPKNVWVTGDSSNVWNWDGANWKQF</sequence>
<evidence type="ECO:0000313" key="3">
    <source>
        <dbReference type="Proteomes" id="UP000176339"/>
    </source>
</evidence>
<comment type="caution">
    <text evidence="2">The sequence shown here is derived from an EMBL/GenBank/DDBJ whole genome shotgun (WGS) entry which is preliminary data.</text>
</comment>
<accession>A0A1F5P236</accession>
<keyword evidence="1" id="KW-1133">Transmembrane helix</keyword>
<dbReference type="AlphaFoldDB" id="A0A1F5P236"/>
<keyword evidence="1" id="KW-0472">Membrane</keyword>
<evidence type="ECO:0000313" key="2">
    <source>
        <dbReference type="EMBL" id="OGE83923.1"/>
    </source>
</evidence>
<dbReference type="Proteomes" id="UP000176339">
    <property type="component" value="Unassembled WGS sequence"/>
</dbReference>
<proteinExistence type="predicted"/>
<reference evidence="2 3" key="1">
    <citation type="journal article" date="2016" name="Nat. Commun.">
        <title>Thousands of microbial genomes shed light on interconnected biogeochemical processes in an aquifer system.</title>
        <authorList>
            <person name="Anantharaman K."/>
            <person name="Brown C.T."/>
            <person name="Hug L.A."/>
            <person name="Sharon I."/>
            <person name="Castelle C.J."/>
            <person name="Probst A.J."/>
            <person name="Thomas B.C."/>
            <person name="Singh A."/>
            <person name="Wilkins M.J."/>
            <person name="Karaoz U."/>
            <person name="Brodie E.L."/>
            <person name="Williams K.H."/>
            <person name="Hubbard S.S."/>
            <person name="Banfield J.F."/>
        </authorList>
    </citation>
    <scope>NUCLEOTIDE SEQUENCE [LARGE SCALE GENOMIC DNA]</scope>
</reference>